<proteinExistence type="predicted"/>
<organism evidence="2 3">
    <name type="scientific">Atta colombica</name>
    <dbReference type="NCBI Taxonomy" id="520822"/>
    <lineage>
        <taxon>Eukaryota</taxon>
        <taxon>Metazoa</taxon>
        <taxon>Ecdysozoa</taxon>
        <taxon>Arthropoda</taxon>
        <taxon>Hexapoda</taxon>
        <taxon>Insecta</taxon>
        <taxon>Pterygota</taxon>
        <taxon>Neoptera</taxon>
        <taxon>Endopterygota</taxon>
        <taxon>Hymenoptera</taxon>
        <taxon>Apocrita</taxon>
        <taxon>Aculeata</taxon>
        <taxon>Formicoidea</taxon>
        <taxon>Formicidae</taxon>
        <taxon>Myrmicinae</taxon>
        <taxon>Atta</taxon>
    </lineage>
</organism>
<dbReference type="Proteomes" id="UP000078540">
    <property type="component" value="Unassembled WGS sequence"/>
</dbReference>
<evidence type="ECO:0000313" key="2">
    <source>
        <dbReference type="EMBL" id="KYM76544.1"/>
    </source>
</evidence>
<keyword evidence="3" id="KW-1185">Reference proteome</keyword>
<protein>
    <submittedName>
        <fullName evidence="2">Uncharacterized protein</fullName>
    </submittedName>
</protein>
<reference evidence="2 3" key="1">
    <citation type="submission" date="2015-09" db="EMBL/GenBank/DDBJ databases">
        <title>Atta colombica WGS genome.</title>
        <authorList>
            <person name="Nygaard S."/>
            <person name="Hu H."/>
            <person name="Boomsma J."/>
            <person name="Zhang G."/>
        </authorList>
    </citation>
    <scope>NUCLEOTIDE SEQUENCE [LARGE SCALE GENOMIC DNA]</scope>
    <source>
        <strain evidence="2">Treedump-2</strain>
        <tissue evidence="2">Whole body</tissue>
    </source>
</reference>
<name>A0A195AX58_9HYME</name>
<dbReference type="AlphaFoldDB" id="A0A195AX58"/>
<gene>
    <name evidence="2" type="ORF">ALC53_12987</name>
</gene>
<feature type="region of interest" description="Disordered" evidence="1">
    <location>
        <begin position="121"/>
        <end position="148"/>
    </location>
</feature>
<evidence type="ECO:0000256" key="1">
    <source>
        <dbReference type="SAM" id="MobiDB-lite"/>
    </source>
</evidence>
<dbReference type="EMBL" id="KQ976725">
    <property type="protein sequence ID" value="KYM76544.1"/>
    <property type="molecule type" value="Genomic_DNA"/>
</dbReference>
<feature type="compositionally biased region" description="Basic and acidic residues" evidence="1">
    <location>
        <begin position="121"/>
        <end position="132"/>
    </location>
</feature>
<evidence type="ECO:0000313" key="3">
    <source>
        <dbReference type="Proteomes" id="UP000078540"/>
    </source>
</evidence>
<accession>A0A195AX58</accession>
<sequence>MTLSDTLYVTRLCPEGTRVVITLAAIGQLRPRKKIVPGLPQISTISKNSAVETIGSGNCSVKHLDAGLLVPAVERRHPILLPDTPYANLRKFVASWNYGHKVVRLCESTRNRESTALWRTMKSESPETERAAGPRKCCAGQNAERSGC</sequence>